<accession>A0A6B0UCT0</accession>
<protein>
    <submittedName>
        <fullName evidence="1">Putative secreted protein</fullName>
    </submittedName>
</protein>
<name>A0A6B0UCT0_IXORI</name>
<proteinExistence type="predicted"/>
<organism evidence="1">
    <name type="scientific">Ixodes ricinus</name>
    <name type="common">Common tick</name>
    <name type="synonym">Acarus ricinus</name>
    <dbReference type="NCBI Taxonomy" id="34613"/>
    <lineage>
        <taxon>Eukaryota</taxon>
        <taxon>Metazoa</taxon>
        <taxon>Ecdysozoa</taxon>
        <taxon>Arthropoda</taxon>
        <taxon>Chelicerata</taxon>
        <taxon>Arachnida</taxon>
        <taxon>Acari</taxon>
        <taxon>Parasitiformes</taxon>
        <taxon>Ixodida</taxon>
        <taxon>Ixodoidea</taxon>
        <taxon>Ixodidae</taxon>
        <taxon>Ixodinae</taxon>
        <taxon>Ixodes</taxon>
    </lineage>
</organism>
<reference evidence="1" key="1">
    <citation type="submission" date="2019-12" db="EMBL/GenBank/DDBJ databases">
        <title>An insight into the sialome of adult female Ixodes ricinus ticks feeding for 6 days.</title>
        <authorList>
            <person name="Perner J."/>
            <person name="Ribeiro J.M.C."/>
        </authorList>
    </citation>
    <scope>NUCLEOTIDE SEQUENCE</scope>
    <source>
        <strain evidence="1">Semi-engorged</strain>
        <tissue evidence="1">Salivary glands</tissue>
    </source>
</reference>
<evidence type="ECO:0000313" key="1">
    <source>
        <dbReference type="EMBL" id="MXU87024.1"/>
    </source>
</evidence>
<dbReference type="EMBL" id="GIFC01004941">
    <property type="protein sequence ID" value="MXU87024.1"/>
    <property type="molecule type" value="Transcribed_RNA"/>
</dbReference>
<sequence length="94" mass="10043">MSLHVPDKLMLQALSSAFHGVASLPTATADDSCVGQCQLEGNPLLLLELECVLITAQQVLCSRRTFASQTNHIMGSVACRSQFGELAHCNSNVI</sequence>
<dbReference type="AlphaFoldDB" id="A0A6B0UCT0"/>